<evidence type="ECO:0000313" key="4">
    <source>
        <dbReference type="Proteomes" id="UP000001593"/>
    </source>
</evidence>
<evidence type="ECO:0000313" key="3">
    <source>
        <dbReference type="EMBL" id="EDO40734.1"/>
    </source>
</evidence>
<evidence type="ECO:0000256" key="2">
    <source>
        <dbReference type="SAM" id="SignalP"/>
    </source>
</evidence>
<name>A7S6E4_NEMVE</name>
<keyword evidence="2" id="KW-0732">Signal</keyword>
<feature type="compositionally biased region" description="Low complexity" evidence="1">
    <location>
        <begin position="255"/>
        <end position="286"/>
    </location>
</feature>
<dbReference type="EMBL" id="DS469587">
    <property type="protein sequence ID" value="EDO40734.1"/>
    <property type="molecule type" value="Genomic_DNA"/>
</dbReference>
<reference evidence="3 4" key="1">
    <citation type="journal article" date="2007" name="Science">
        <title>Sea anemone genome reveals ancestral eumetazoan gene repertoire and genomic organization.</title>
        <authorList>
            <person name="Putnam N.H."/>
            <person name="Srivastava M."/>
            <person name="Hellsten U."/>
            <person name="Dirks B."/>
            <person name="Chapman J."/>
            <person name="Salamov A."/>
            <person name="Terry A."/>
            <person name="Shapiro H."/>
            <person name="Lindquist E."/>
            <person name="Kapitonov V.V."/>
            <person name="Jurka J."/>
            <person name="Genikhovich G."/>
            <person name="Grigoriev I.V."/>
            <person name="Lucas S.M."/>
            <person name="Steele R.E."/>
            <person name="Finnerty J.R."/>
            <person name="Technau U."/>
            <person name="Martindale M.Q."/>
            <person name="Rokhsar D.S."/>
        </authorList>
    </citation>
    <scope>NUCLEOTIDE SEQUENCE [LARGE SCALE GENOMIC DNA]</scope>
    <source>
        <strain evidence="4">CH2 X CH6</strain>
    </source>
</reference>
<dbReference type="AlphaFoldDB" id="A7S6E4"/>
<accession>A7S6E4</accession>
<keyword evidence="4" id="KW-1185">Reference proteome</keyword>
<feature type="signal peptide" evidence="2">
    <location>
        <begin position="1"/>
        <end position="18"/>
    </location>
</feature>
<feature type="compositionally biased region" description="Basic and acidic residues" evidence="1">
    <location>
        <begin position="346"/>
        <end position="363"/>
    </location>
</feature>
<evidence type="ECO:0000256" key="1">
    <source>
        <dbReference type="SAM" id="MobiDB-lite"/>
    </source>
</evidence>
<dbReference type="InParanoid" id="A7S6E4"/>
<feature type="compositionally biased region" description="Polar residues" evidence="1">
    <location>
        <begin position="287"/>
        <end position="342"/>
    </location>
</feature>
<protein>
    <submittedName>
        <fullName evidence="3">Uncharacterized protein</fullName>
    </submittedName>
</protein>
<feature type="region of interest" description="Disordered" evidence="1">
    <location>
        <begin position="219"/>
        <end position="363"/>
    </location>
</feature>
<gene>
    <name evidence="3" type="ORF">NEMVEDRAFT_v1g207512</name>
</gene>
<organism evidence="3 4">
    <name type="scientific">Nematostella vectensis</name>
    <name type="common">Starlet sea anemone</name>
    <dbReference type="NCBI Taxonomy" id="45351"/>
    <lineage>
        <taxon>Eukaryota</taxon>
        <taxon>Metazoa</taxon>
        <taxon>Cnidaria</taxon>
        <taxon>Anthozoa</taxon>
        <taxon>Hexacorallia</taxon>
        <taxon>Actiniaria</taxon>
        <taxon>Edwardsiidae</taxon>
        <taxon>Nematostella</taxon>
    </lineage>
</organism>
<feature type="chain" id="PRO_5002715065" evidence="2">
    <location>
        <begin position="19"/>
        <end position="363"/>
    </location>
</feature>
<dbReference type="Proteomes" id="UP000001593">
    <property type="component" value="Unassembled WGS sequence"/>
</dbReference>
<dbReference type="HOGENOM" id="CLU_763562_0_0_1"/>
<proteinExistence type="predicted"/>
<sequence>MGAISVIILLFFVSFGCCTPEIPRQYARRSYMHMISGKRFGIPFGLPGLYGGFGPAFPFAGYSPGDFPEYGPDGYGWGDDYGPNGGGAGPGGYGGYGAWGGGHEVGGWAPPEGFGGFGPGWNQGGFGGCGFDEGFCGGGFDPPSDWVMVGEKPADAPSKAGGPMKPSGAGLMKPAAPGLIKADKPSPLKAQSTVGKQWLQAEQKLAALKQKGVGKIVNDPLVSQANENKVSDAAGMSARLEEKQATESSQPSSLAQQTPQAAKQAQPVQQDQGNTAQQNQAIQTNQEKQVQLTAQDQNKQAQPVTQDQNKQAQPVTQDQNKQAQPVTQDQNKQAQPVTQDQNKQPHHADSGMPKHEILRRSQN</sequence>
<dbReference type="eggNOG" id="ENOG502QQMS">
    <property type="taxonomic scope" value="Eukaryota"/>
</dbReference>